<dbReference type="Gene3D" id="2.40.50.140">
    <property type="entry name" value="Nucleic acid-binding proteins"/>
    <property type="match status" value="1"/>
</dbReference>
<gene>
    <name evidence="2" type="ORF">JFN93_01980</name>
</gene>
<feature type="chain" id="PRO_5035319890" evidence="1">
    <location>
        <begin position="26"/>
        <end position="264"/>
    </location>
</feature>
<evidence type="ECO:0000313" key="3">
    <source>
        <dbReference type="Proteomes" id="UP000636888"/>
    </source>
</evidence>
<name>A0A8J7LXP4_9BACT</name>
<dbReference type="InterPro" id="IPR012340">
    <property type="entry name" value="NA-bd_OB-fold"/>
</dbReference>
<proteinExistence type="predicted"/>
<keyword evidence="2" id="KW-0238">DNA-binding</keyword>
<dbReference type="Proteomes" id="UP000636888">
    <property type="component" value="Unassembled WGS sequence"/>
</dbReference>
<sequence length="264" mass="28165">MTRSFLAVVFIACLAVVSVGHSASAASDTAAPKPKATTLSGKVVETMDGGGYTYVLISAGGEKKWVAAPLMKVTVGQQASFIPGYEMTNFTSKALKRTFDKVYFSAGLVNDKRELGMSEEAIKKSHKNVSPDVMNLAIKKNEDAAAKKGGKDQPAKVGKVTKAKGANAYTVAELFAKRKSLNKKTVVVRGTVVKVSTGIMKRAWVHIQDGTGKAKKKNNELVITSTETPKEGDVVTAKGVLANNKDFGAGYKYDVIIEEAKFSH</sequence>
<organism evidence="2 3">
    <name type="scientific">Geomesophilobacter sediminis</name>
    <dbReference type="NCBI Taxonomy" id="2798584"/>
    <lineage>
        <taxon>Bacteria</taxon>
        <taxon>Pseudomonadati</taxon>
        <taxon>Thermodesulfobacteriota</taxon>
        <taxon>Desulfuromonadia</taxon>
        <taxon>Geobacterales</taxon>
        <taxon>Geobacteraceae</taxon>
        <taxon>Geomesophilobacter</taxon>
    </lineage>
</organism>
<feature type="signal peptide" evidence="1">
    <location>
        <begin position="1"/>
        <end position="25"/>
    </location>
</feature>
<reference evidence="2" key="1">
    <citation type="submission" date="2020-12" db="EMBL/GenBank/DDBJ databases">
        <title>Geomonas sp. Red875, isolated from river sediment.</title>
        <authorList>
            <person name="Xu Z."/>
            <person name="Zhang Z."/>
            <person name="Masuda Y."/>
            <person name="Itoh H."/>
            <person name="Senoo K."/>
        </authorList>
    </citation>
    <scope>NUCLEOTIDE SEQUENCE</scope>
    <source>
        <strain evidence="2">Red875</strain>
    </source>
</reference>
<accession>A0A8J7LXP4</accession>
<evidence type="ECO:0000256" key="1">
    <source>
        <dbReference type="SAM" id="SignalP"/>
    </source>
</evidence>
<dbReference type="GO" id="GO:0003677">
    <property type="term" value="F:DNA binding"/>
    <property type="evidence" value="ECO:0007669"/>
    <property type="project" value="UniProtKB-KW"/>
</dbReference>
<dbReference type="RefSeq" id="WP_199382316.1">
    <property type="nucleotide sequence ID" value="NZ_JAEMHM010000002.1"/>
</dbReference>
<keyword evidence="1" id="KW-0732">Signal</keyword>
<evidence type="ECO:0000313" key="2">
    <source>
        <dbReference type="EMBL" id="MBJ6723466.1"/>
    </source>
</evidence>
<protein>
    <submittedName>
        <fullName evidence="2">DNA-binding protein</fullName>
    </submittedName>
</protein>
<dbReference type="EMBL" id="JAEMHM010000002">
    <property type="protein sequence ID" value="MBJ6723466.1"/>
    <property type="molecule type" value="Genomic_DNA"/>
</dbReference>
<dbReference type="AlphaFoldDB" id="A0A8J7LXP4"/>
<comment type="caution">
    <text evidence="2">The sequence shown here is derived from an EMBL/GenBank/DDBJ whole genome shotgun (WGS) entry which is preliminary data.</text>
</comment>
<keyword evidence="3" id="KW-1185">Reference proteome</keyword>